<evidence type="ECO:0000259" key="5">
    <source>
        <dbReference type="PROSITE" id="PS50075"/>
    </source>
</evidence>
<evidence type="ECO:0000256" key="4">
    <source>
        <dbReference type="ARBA" id="ARBA00023268"/>
    </source>
</evidence>
<evidence type="ECO:0000256" key="3">
    <source>
        <dbReference type="ARBA" id="ARBA00022679"/>
    </source>
</evidence>
<name>A0ABV1WJR4_9ACTN</name>
<dbReference type="PANTHER" id="PTHR43775">
    <property type="entry name" value="FATTY ACID SYNTHASE"/>
    <property type="match status" value="1"/>
</dbReference>
<comment type="caution">
    <text evidence="6">The sequence shown here is derived from an EMBL/GenBank/DDBJ whole genome shotgun (WGS) entry which is preliminary data.</text>
</comment>
<evidence type="ECO:0000313" key="7">
    <source>
        <dbReference type="Proteomes" id="UP001458415"/>
    </source>
</evidence>
<dbReference type="PROSITE" id="PS50075">
    <property type="entry name" value="CARRIER"/>
    <property type="match status" value="1"/>
</dbReference>
<dbReference type="InterPro" id="IPR006162">
    <property type="entry name" value="Ppantetheine_attach_site"/>
</dbReference>
<dbReference type="PROSITE" id="PS00012">
    <property type="entry name" value="PHOSPHOPANTETHEINE"/>
    <property type="match status" value="1"/>
</dbReference>
<dbReference type="Pfam" id="PF00550">
    <property type="entry name" value="PP-binding"/>
    <property type="match status" value="1"/>
</dbReference>
<keyword evidence="3" id="KW-0808">Transferase</keyword>
<dbReference type="Gene3D" id="1.10.1200.10">
    <property type="entry name" value="ACP-like"/>
    <property type="match status" value="1"/>
</dbReference>
<keyword evidence="7" id="KW-1185">Reference proteome</keyword>
<reference evidence="6 7" key="1">
    <citation type="submission" date="2024-06" db="EMBL/GenBank/DDBJ databases">
        <title>The Natural Products Discovery Center: Release of the First 8490 Sequenced Strains for Exploring Actinobacteria Biosynthetic Diversity.</title>
        <authorList>
            <person name="Kalkreuter E."/>
            <person name="Kautsar S.A."/>
            <person name="Yang D."/>
            <person name="Bader C.D."/>
            <person name="Teijaro C.N."/>
            <person name="Fluegel L."/>
            <person name="Davis C.M."/>
            <person name="Simpson J.R."/>
            <person name="Lauterbach L."/>
            <person name="Steele A.D."/>
            <person name="Gui C."/>
            <person name="Meng S."/>
            <person name="Li G."/>
            <person name="Viehrig K."/>
            <person name="Ye F."/>
            <person name="Su P."/>
            <person name="Kiefer A.F."/>
            <person name="Nichols A."/>
            <person name="Cepeda A.J."/>
            <person name="Yan W."/>
            <person name="Fan B."/>
            <person name="Jiang Y."/>
            <person name="Adhikari A."/>
            <person name="Zheng C.-J."/>
            <person name="Schuster L."/>
            <person name="Cowan T.M."/>
            <person name="Smanski M.J."/>
            <person name="Chevrette M.G."/>
            <person name="De Carvalho L.P.S."/>
            <person name="Shen B."/>
        </authorList>
    </citation>
    <scope>NUCLEOTIDE SEQUENCE [LARGE SCALE GENOMIC DNA]</scope>
    <source>
        <strain evidence="6 7">NPDC000634</strain>
    </source>
</reference>
<sequence length="195" mass="20460">LPDARAVLDAANAPAGTEQSDGLTARLAGIPESEQRRTLLDLVRTHVAALLGYDDPGAIAGQRGFDDLGFDSVAAVDLRTRLTAATGKTLPTSMIYDHPTPDALAAHLWNELCAQGGADGELPVLAQLDRLERTADGLAPEEIESTRITTRLRSLLARLTDALATSGENGAVGDQLETASADDVFAFIDNELGLS</sequence>
<protein>
    <submittedName>
        <fullName evidence="6">Phosphopantetheine-binding protein</fullName>
    </submittedName>
</protein>
<feature type="domain" description="Carrier" evidence="5">
    <location>
        <begin position="37"/>
        <end position="112"/>
    </location>
</feature>
<proteinExistence type="predicted"/>
<keyword evidence="1" id="KW-0596">Phosphopantetheine</keyword>
<dbReference type="InterPro" id="IPR036736">
    <property type="entry name" value="ACP-like_sf"/>
</dbReference>
<evidence type="ECO:0000256" key="1">
    <source>
        <dbReference type="ARBA" id="ARBA00022450"/>
    </source>
</evidence>
<organism evidence="6 7">
    <name type="scientific">Streptomyces carpinensis</name>
    <dbReference type="NCBI Taxonomy" id="66369"/>
    <lineage>
        <taxon>Bacteria</taxon>
        <taxon>Bacillati</taxon>
        <taxon>Actinomycetota</taxon>
        <taxon>Actinomycetes</taxon>
        <taxon>Kitasatosporales</taxon>
        <taxon>Streptomycetaceae</taxon>
        <taxon>Streptomyces</taxon>
    </lineage>
</organism>
<dbReference type="Proteomes" id="UP001458415">
    <property type="component" value="Unassembled WGS sequence"/>
</dbReference>
<accession>A0ABV1WJR4</accession>
<dbReference type="SMART" id="SM00823">
    <property type="entry name" value="PKS_PP"/>
    <property type="match status" value="1"/>
</dbReference>
<keyword evidence="4" id="KW-0511">Multifunctional enzyme</keyword>
<dbReference type="InterPro" id="IPR020806">
    <property type="entry name" value="PKS_PP-bd"/>
</dbReference>
<evidence type="ECO:0000313" key="6">
    <source>
        <dbReference type="EMBL" id="MER6984431.1"/>
    </source>
</evidence>
<feature type="non-terminal residue" evidence="6">
    <location>
        <position position="1"/>
    </location>
</feature>
<gene>
    <name evidence="6" type="ORF">ABT317_47680</name>
</gene>
<dbReference type="PANTHER" id="PTHR43775:SF51">
    <property type="entry name" value="INACTIVE PHENOLPHTHIOCEROL SYNTHESIS POLYKETIDE SYNTHASE TYPE I PKS1-RELATED"/>
    <property type="match status" value="1"/>
</dbReference>
<dbReference type="SMART" id="SM01294">
    <property type="entry name" value="PKS_PP_betabranch"/>
    <property type="match status" value="1"/>
</dbReference>
<dbReference type="InterPro" id="IPR050091">
    <property type="entry name" value="PKS_NRPS_Biosynth_Enz"/>
</dbReference>
<dbReference type="EMBL" id="JBEPCU010001814">
    <property type="protein sequence ID" value="MER6984431.1"/>
    <property type="molecule type" value="Genomic_DNA"/>
</dbReference>
<keyword evidence="2" id="KW-0597">Phosphoprotein</keyword>
<dbReference type="InterPro" id="IPR009081">
    <property type="entry name" value="PP-bd_ACP"/>
</dbReference>
<evidence type="ECO:0000256" key="2">
    <source>
        <dbReference type="ARBA" id="ARBA00022553"/>
    </source>
</evidence>
<dbReference type="SUPFAM" id="SSF47336">
    <property type="entry name" value="ACP-like"/>
    <property type="match status" value="1"/>
</dbReference>